<evidence type="ECO:0000256" key="2">
    <source>
        <dbReference type="ARBA" id="ARBA00022490"/>
    </source>
</evidence>
<dbReference type="SMART" id="SM00438">
    <property type="entry name" value="ZnF_NFX"/>
    <property type="match status" value="3"/>
</dbReference>
<dbReference type="GO" id="GO:0005737">
    <property type="term" value="C:cytoplasm"/>
    <property type="evidence" value="ECO:0007669"/>
    <property type="project" value="UniProtKB-SubCell"/>
</dbReference>
<dbReference type="InterPro" id="IPR000967">
    <property type="entry name" value="Znf_NFX1"/>
</dbReference>
<dbReference type="Proteomes" id="UP000016931">
    <property type="component" value="Unassembled WGS sequence"/>
</dbReference>
<proteinExistence type="predicted"/>
<dbReference type="GO" id="GO:0008270">
    <property type="term" value="F:zinc ion binding"/>
    <property type="evidence" value="ECO:0007669"/>
    <property type="project" value="UniProtKB-KW"/>
</dbReference>
<dbReference type="InterPro" id="IPR041677">
    <property type="entry name" value="DNA2/NAM7_AAA_11"/>
</dbReference>
<dbReference type="PANTHER" id="PTHR10887:SF445">
    <property type="entry name" value="NFX1-TYPE ZINC FINGER-CONTAINING PROTEIN 1"/>
    <property type="match status" value="1"/>
</dbReference>
<dbReference type="PROSITE" id="PS51981">
    <property type="entry name" value="ZF_RZ"/>
    <property type="match status" value="1"/>
</dbReference>
<keyword evidence="6" id="KW-0067">ATP-binding</keyword>
<dbReference type="EMBL" id="KB456270">
    <property type="protein sequence ID" value="EMF08682.1"/>
    <property type="molecule type" value="Genomic_DNA"/>
</dbReference>
<keyword evidence="6" id="KW-0347">Helicase</keyword>
<dbReference type="CDD" id="cd18808">
    <property type="entry name" value="SF1_C_Upf1"/>
    <property type="match status" value="1"/>
</dbReference>
<dbReference type="GO" id="GO:0004386">
    <property type="term" value="F:helicase activity"/>
    <property type="evidence" value="ECO:0007669"/>
    <property type="project" value="InterPro"/>
</dbReference>
<sequence length="2019" mass="226258">MSHPKLVCFRSSSFLFPLIARHRIHLRHRTRTTHHLPPPSAVAAVNSPREAQPAVSQYGARHARKACQHFIKGKCYRGQACTFSHDREDIDHLKIANGATGVGDNTPDTSEARLRDFRWQIPRQTTAFRSLGPALGKFFQQALELASGEVGAMQEMVTLLTSPGGMLRIDELLQQPFDSFTPGQLTRVLKAQLMPFFKIFTHPNVTSSVLLRAKVTTVYNIIYTGDGSDHRVIVLFATLAAHLSNSGSLDASSSEREVDEGMFEAFELTLAVLSKLVEVNTLAHANPGLVPIVETFAAILDGLPENTTFAMHKVRKDLDRLQQRLGIGQALPDRQDTQRPTGARATFQLARELPGELSEEGRRHDNDYVNIDQISILPTLEEIQNARNEYLPIADPREWHFGGILGLVDRHFRLLREDTVGQLRDAAKLELERLQHPERQFGSSEPRRPGARTYVYENVYIVSIAFEEQHGIQIAMRFARPEANNQQSKDARKEWWESSKRLGPEALICLLSSEGSATFFVVAPQGPKPTKLQKEFDLASDFEHAYIVVRPVKQSDTHSVLSEALGNTAFAQLSIVEFPGVLLPSFEPTLQAMQRISKSLDMPFSYILAPTSTPQNPDREVEVQPPTYATQPGFKYDLSSITSDNQALYFSLDDNIVVTAAQLAQKSTLDPGQALAVISALARSLAAIQGPPGTGKSYCGTQLIRILLANKEKTCIGPILICTQTNHALDAILERLVDDGVSEIVRIGGRSKSERLQDVNLKVLSQRLVQTKTEKSQYRELSQKVKEESAEISKLLETFRSVGSQEAVELHLLHNHQTHYQRLFGNIDEDGFSLVRHQRSEILDVWLKAGLHSPWRPRSITELRDVHLNLMSVAERRTMFNSWVVEMKDELHEKLRHAFSACDESKEKLNLIRTELKLRVLRQANIIGITTSGLARNLELLQGVDPKVLVCEEAGEVLEAHMLTAILPSIEHCILIGDHQQLRPQVQNFDLSIESHNGGQYALDVSLFERLVQPQDLLAQPLPFCTLEVQRRMHPSVSQLVRQTQYPNLQDDPSVSSYPGVVGMRHRLFWMRHEQLEDNTSNGQSTSRTNAYEVEMIAALVKHLAQQGTYHTDDIAVITPYLGQLRKFRMKFGTTYTLMLNDKDIDELEKEGADSEEASLAPSALAPNTAAKGSLNQALRLATIDNFQGEEAKVVIVSLVRSNAENRPGFLKTPNRINVLLSRAQHGMYIIGNAETMESVPMWHDVIEIFRSEGNIGEALELCCPRHQDTPMLVQNPADFARLSPEAGCNLLCEKQLDCGHACVAKCHSDMLHQAVYCMKPCTRLKQGCEHLCPKPCGDTCDRYCNVSIGNIEITLACGHEKTTLPCYQYQDPSVITCEELVKKKVPGCHHEITVACYIDVDHNAFRCFATCGELLACGHLCQNACHQCETRNDGKVSKTDHGKCKQKCDRGYNTCNHRCCFPCHDGEPCPLCLARCETRCSHAQCGKFCSEFCSPCLEEQCSSGLQCPHTETCPMPCAAPCTWIPCSKRCDKTLSCGCRCPSVCGEDCPDTKFCQEHGSDHVKEMQADLLMLTSYKDVDLDEDPCIFTPCGHVFTIDSLDGTMGMYEHYEIDPLTRAYIGLKDSAEPFSLNESKPCPECRGSLRSLARYGRIVRRALLDESAKKLTAWSHQKHQKLANRLADIDGELKDSLEFPRKPCQVIELHGSVTTQIKAVKQLKTTKRYRKIHALIEEICHFVKKLSKEEQPYQRVHDLVEIARRQSTSDFIAKFQFSSEELQMREHLQAANLLIRSYLILFGDVISVHDKTPAATQGTLQLDLTAIRVMCEELITNADESQNVRQRAEAQVLWAKFAAIECGVLGNKDEAEEPGWQHRMDTLRLSATEHLEAAMKTCDQQAEKRRAQRDRMRRERPDLIREGQANPMHDLIEEANEVGRMLRDGISSTEMRMVVTAMSKEFSGTGHWYRCVNGHPFTVGECGMPMQLALCPECGANVGGQSHRPTEGVTHAHDIEEEFGGLTL</sequence>
<dbReference type="InterPro" id="IPR027417">
    <property type="entry name" value="P-loop_NTPase"/>
</dbReference>
<dbReference type="PROSITE" id="PS50103">
    <property type="entry name" value="ZF_C3H1"/>
    <property type="match status" value="1"/>
</dbReference>
<evidence type="ECO:0000256" key="6">
    <source>
        <dbReference type="ARBA" id="ARBA00022806"/>
    </source>
</evidence>
<dbReference type="InterPro" id="IPR047187">
    <property type="entry name" value="SF1_C_Upf1"/>
</dbReference>
<evidence type="ECO:0000256" key="7">
    <source>
        <dbReference type="ARBA" id="ARBA00022833"/>
    </source>
</evidence>
<dbReference type="OrthoDB" id="2423195at2759"/>
<dbReference type="HOGENOM" id="CLU_001490_1_1_1"/>
<dbReference type="Pfam" id="PF13087">
    <property type="entry name" value="AAA_12"/>
    <property type="match status" value="1"/>
</dbReference>
<reference evidence="13 14" key="1">
    <citation type="journal article" date="2012" name="PLoS Pathog.">
        <title>Diverse lifestyles and strategies of plant pathogenesis encoded in the genomes of eighteen Dothideomycetes fungi.</title>
        <authorList>
            <person name="Ohm R.A."/>
            <person name="Feau N."/>
            <person name="Henrissat B."/>
            <person name="Schoch C.L."/>
            <person name="Horwitz B.A."/>
            <person name="Barry K.W."/>
            <person name="Condon B.J."/>
            <person name="Copeland A.C."/>
            <person name="Dhillon B."/>
            <person name="Glaser F."/>
            <person name="Hesse C.N."/>
            <person name="Kosti I."/>
            <person name="LaButti K."/>
            <person name="Lindquist E.A."/>
            <person name="Lucas S."/>
            <person name="Salamov A.A."/>
            <person name="Bradshaw R.E."/>
            <person name="Ciuffetti L."/>
            <person name="Hamelin R.C."/>
            <person name="Kema G.H.J."/>
            <person name="Lawrence C."/>
            <person name="Scott J.A."/>
            <person name="Spatafora J.W."/>
            <person name="Turgeon B.G."/>
            <person name="de Wit P.J.G.M."/>
            <person name="Zhong S."/>
            <person name="Goodwin S.B."/>
            <person name="Grigoriev I.V."/>
        </authorList>
    </citation>
    <scope>NUCLEOTIDE SEQUENCE [LARGE SCALE GENOMIC DNA]</scope>
    <source>
        <strain evidence="13 14">SO2202</strain>
    </source>
</reference>
<name>M3CX36_SPHMS</name>
<dbReference type="eggNOG" id="KOG1807">
    <property type="taxonomic scope" value="Eukaryota"/>
</dbReference>
<dbReference type="RefSeq" id="XP_016756803.1">
    <property type="nucleotide sequence ID" value="XM_016908225.1"/>
</dbReference>
<keyword evidence="6" id="KW-0547">Nucleotide-binding</keyword>
<keyword evidence="2" id="KW-0963">Cytoplasm</keyword>
<evidence type="ECO:0000259" key="12">
    <source>
        <dbReference type="PROSITE" id="PS51981"/>
    </source>
</evidence>
<dbReference type="InterPro" id="IPR046439">
    <property type="entry name" value="ZF_RZ_dom"/>
</dbReference>
<dbReference type="STRING" id="692275.M3CX36"/>
<evidence type="ECO:0000256" key="5">
    <source>
        <dbReference type="ARBA" id="ARBA00022771"/>
    </source>
</evidence>
<keyword evidence="3 9" id="KW-0479">Metal-binding</keyword>
<dbReference type="InterPro" id="IPR000571">
    <property type="entry name" value="Znf_CCCH"/>
</dbReference>
<evidence type="ECO:0000313" key="14">
    <source>
        <dbReference type="Proteomes" id="UP000016931"/>
    </source>
</evidence>
<dbReference type="Pfam" id="PF20173">
    <property type="entry name" value="ZnF_RZ-type"/>
    <property type="match status" value="1"/>
</dbReference>
<keyword evidence="4" id="KW-0677">Repeat</keyword>
<protein>
    <submittedName>
        <fullName evidence="13">Uncharacterized protein</fullName>
    </submittedName>
</protein>
<accession>M3CX36</accession>
<feature type="zinc finger region" description="C3H1-type" evidence="9">
    <location>
        <begin position="61"/>
        <end position="88"/>
    </location>
</feature>
<keyword evidence="5 9" id="KW-0863">Zinc-finger</keyword>
<dbReference type="OMA" id="APCQEPC"/>
<dbReference type="GeneID" id="27905362"/>
<evidence type="ECO:0000256" key="10">
    <source>
        <dbReference type="SAM" id="MobiDB-lite"/>
    </source>
</evidence>
<dbReference type="GO" id="GO:0031380">
    <property type="term" value="C:nuclear RNA-directed RNA polymerase complex"/>
    <property type="evidence" value="ECO:0007669"/>
    <property type="project" value="TreeGrafter"/>
</dbReference>
<evidence type="ECO:0000256" key="9">
    <source>
        <dbReference type="PROSITE-ProRule" id="PRU00723"/>
    </source>
</evidence>
<dbReference type="FunFam" id="3.40.50.300:FF:001660">
    <property type="entry name" value="NF-X1 finger and helicase protein, putative"/>
    <property type="match status" value="1"/>
</dbReference>
<evidence type="ECO:0000313" key="13">
    <source>
        <dbReference type="EMBL" id="EMF08682.1"/>
    </source>
</evidence>
<dbReference type="SUPFAM" id="SSF52540">
    <property type="entry name" value="P-loop containing nucleoside triphosphate hydrolases"/>
    <property type="match status" value="1"/>
</dbReference>
<evidence type="ECO:0000256" key="3">
    <source>
        <dbReference type="ARBA" id="ARBA00022723"/>
    </source>
</evidence>
<dbReference type="CDD" id="cd06008">
    <property type="entry name" value="NF-X1-zinc-finger"/>
    <property type="match status" value="1"/>
</dbReference>
<organism evidence="13 14">
    <name type="scientific">Sphaerulina musiva (strain SO2202)</name>
    <name type="common">Poplar stem canker fungus</name>
    <name type="synonym">Septoria musiva</name>
    <dbReference type="NCBI Taxonomy" id="692275"/>
    <lineage>
        <taxon>Eukaryota</taxon>
        <taxon>Fungi</taxon>
        <taxon>Dikarya</taxon>
        <taxon>Ascomycota</taxon>
        <taxon>Pezizomycotina</taxon>
        <taxon>Dothideomycetes</taxon>
        <taxon>Dothideomycetidae</taxon>
        <taxon>Mycosphaerellales</taxon>
        <taxon>Mycosphaerellaceae</taxon>
        <taxon>Sphaerulina</taxon>
    </lineage>
</organism>
<gene>
    <name evidence="13" type="ORF">SEPMUDRAFT_166380</name>
</gene>
<keyword evidence="8" id="KW-0391">Immunity</keyword>
<evidence type="ECO:0000259" key="11">
    <source>
        <dbReference type="PROSITE" id="PS50103"/>
    </source>
</evidence>
<dbReference type="InterPro" id="IPR041679">
    <property type="entry name" value="DNA2/NAM7-like_C"/>
</dbReference>
<feature type="domain" description="C3H1-type" evidence="11">
    <location>
        <begin position="61"/>
        <end position="88"/>
    </location>
</feature>
<keyword evidence="7 9" id="KW-0862">Zinc</keyword>
<dbReference type="InterPro" id="IPR045055">
    <property type="entry name" value="DNA2/NAM7-like"/>
</dbReference>
<dbReference type="PANTHER" id="PTHR10887">
    <property type="entry name" value="DNA2/NAM7 HELICASE FAMILY"/>
    <property type="match status" value="1"/>
</dbReference>
<feature type="region of interest" description="Disordered" evidence="10">
    <location>
        <begin position="31"/>
        <end position="54"/>
    </location>
</feature>
<evidence type="ECO:0000256" key="8">
    <source>
        <dbReference type="ARBA" id="ARBA00022859"/>
    </source>
</evidence>
<evidence type="ECO:0000256" key="1">
    <source>
        <dbReference type="ARBA" id="ARBA00004496"/>
    </source>
</evidence>
<dbReference type="Gene3D" id="3.40.50.300">
    <property type="entry name" value="P-loop containing nucleotide triphosphate hydrolases"/>
    <property type="match status" value="2"/>
</dbReference>
<keyword evidence="6" id="KW-0378">Hydrolase</keyword>
<feature type="domain" description="RZ-type" evidence="12">
    <location>
        <begin position="1941"/>
        <end position="2016"/>
    </location>
</feature>
<keyword evidence="14" id="KW-1185">Reference proteome</keyword>
<evidence type="ECO:0000256" key="4">
    <source>
        <dbReference type="ARBA" id="ARBA00022737"/>
    </source>
</evidence>
<dbReference type="GO" id="GO:0002376">
    <property type="term" value="P:immune system process"/>
    <property type="evidence" value="ECO:0007669"/>
    <property type="project" value="UniProtKB-KW"/>
</dbReference>
<dbReference type="CDD" id="cd17936">
    <property type="entry name" value="EEXXEc_NFX1"/>
    <property type="match status" value="1"/>
</dbReference>
<dbReference type="Pfam" id="PF13086">
    <property type="entry name" value="AAA_11"/>
    <property type="match status" value="1"/>
</dbReference>
<dbReference type="GO" id="GO:0031048">
    <property type="term" value="P:regulatory ncRNA-mediated heterochromatin formation"/>
    <property type="evidence" value="ECO:0007669"/>
    <property type="project" value="TreeGrafter"/>
</dbReference>
<comment type="subcellular location">
    <subcellularLocation>
        <location evidence="1">Cytoplasm</location>
    </subcellularLocation>
</comment>